<evidence type="ECO:0000256" key="2">
    <source>
        <dbReference type="ARBA" id="ARBA00022846"/>
    </source>
</evidence>
<evidence type="ECO:0000313" key="7">
    <source>
        <dbReference type="Proteomes" id="UP000007110"/>
    </source>
</evidence>
<dbReference type="InParanoid" id="A0A7M7TH85"/>
<evidence type="ECO:0000256" key="5">
    <source>
        <dbReference type="ARBA" id="ARBA00035651"/>
    </source>
</evidence>
<dbReference type="OrthoDB" id="10067602at2759"/>
<dbReference type="SUPFAM" id="SSF47391">
    <property type="entry name" value="Dimerization-anchoring domain of cAMP-dependent PK regulatory subunit"/>
    <property type="match status" value="1"/>
</dbReference>
<dbReference type="CDD" id="cd23019">
    <property type="entry name" value="DD_ROP"/>
    <property type="match status" value="1"/>
</dbReference>
<dbReference type="OMA" id="EPIYCSQ"/>
<dbReference type="RefSeq" id="XP_793854.3">
    <property type="nucleotide sequence ID" value="XM_788761.5"/>
</dbReference>
<dbReference type="InterPro" id="IPR047844">
    <property type="entry name" value="ROP_DD"/>
</dbReference>
<proteinExistence type="inferred from homology"/>
<evidence type="ECO:0000256" key="4">
    <source>
        <dbReference type="ARBA" id="ARBA00023273"/>
    </source>
</evidence>
<evidence type="ECO:0000313" key="6">
    <source>
        <dbReference type="EnsemblMetazoa" id="XP_793854"/>
    </source>
</evidence>
<evidence type="ECO:0000256" key="3">
    <source>
        <dbReference type="ARBA" id="ARBA00023069"/>
    </source>
</evidence>
<reference evidence="7" key="1">
    <citation type="submission" date="2015-02" db="EMBL/GenBank/DDBJ databases">
        <title>Genome sequencing for Strongylocentrotus purpuratus.</title>
        <authorList>
            <person name="Murali S."/>
            <person name="Liu Y."/>
            <person name="Vee V."/>
            <person name="English A."/>
            <person name="Wang M."/>
            <person name="Skinner E."/>
            <person name="Han Y."/>
            <person name="Muzny D.M."/>
            <person name="Worley K.C."/>
            <person name="Gibbs R.A."/>
        </authorList>
    </citation>
    <scope>NUCLEOTIDE SEQUENCE</scope>
</reference>
<evidence type="ECO:0000256" key="1">
    <source>
        <dbReference type="ARBA" id="ARBA00004230"/>
    </source>
</evidence>
<dbReference type="FunFam" id="1.20.890.10:FF:000004">
    <property type="entry name" value="ropporin-1-like protein isoform X2"/>
    <property type="match status" value="1"/>
</dbReference>
<sequence length="260" mass="29193">MRSILCCLVNASQSRITSYFQNLTLILLLNESTRIKMPGIGDDVPMYCSQQINIPPDLPDIMKQFTKSAIRTQPADVLQWSAAYFHALANGETPPVKERLEMPMATQKTDTGLTPGILSVLNRQLGPKKTISVDELEQKWKDNCLPKERMFSLIQIGSFGDEIDWRKFFALACSALAGNITSAMKVICEILTKDPEGGAARIPFDLFKELYTYLAQIDGEISEEQIEGVFTYLQYHVDKQNGAVQPRNFLHPDCPKLGLM</sequence>
<protein>
    <recommendedName>
        <fullName evidence="8">Ropporin-1-like protein</fullName>
    </recommendedName>
</protein>
<dbReference type="PANTHER" id="PTHR14952">
    <property type="entry name" value="ROPPORIN-1-LIKE PROTEIN"/>
    <property type="match status" value="1"/>
</dbReference>
<keyword evidence="7" id="KW-1185">Reference proteome</keyword>
<dbReference type="KEGG" id="spu:589108"/>
<comment type="similarity">
    <text evidence="5">Belongs to the ropporin family.</text>
</comment>
<keyword evidence="4" id="KW-0966">Cell projection</keyword>
<dbReference type="EnsemblMetazoa" id="XM_788761">
    <property type="protein sequence ID" value="XP_793854"/>
    <property type="gene ID" value="LOC589108"/>
</dbReference>
<dbReference type="GO" id="GO:0031514">
    <property type="term" value="C:motile cilium"/>
    <property type="evidence" value="ECO:0007669"/>
    <property type="project" value="UniProtKB-SubCell"/>
</dbReference>
<comment type="subcellular location">
    <subcellularLocation>
        <location evidence="1">Cell projection</location>
        <location evidence="1">Cilium</location>
        <location evidence="1">Flagellum</location>
    </subcellularLocation>
</comment>
<dbReference type="FunCoup" id="A0A7M7TH85">
    <property type="interactions" value="332"/>
</dbReference>
<evidence type="ECO:0008006" key="8">
    <source>
        <dbReference type="Google" id="ProtNLM"/>
    </source>
</evidence>
<organism evidence="6 7">
    <name type="scientific">Strongylocentrotus purpuratus</name>
    <name type="common">Purple sea urchin</name>
    <dbReference type="NCBI Taxonomy" id="7668"/>
    <lineage>
        <taxon>Eukaryota</taxon>
        <taxon>Metazoa</taxon>
        <taxon>Echinodermata</taxon>
        <taxon>Eleutherozoa</taxon>
        <taxon>Echinozoa</taxon>
        <taxon>Echinoidea</taxon>
        <taxon>Euechinoidea</taxon>
        <taxon>Echinacea</taxon>
        <taxon>Camarodonta</taxon>
        <taxon>Echinidea</taxon>
        <taxon>Strongylocentrotidae</taxon>
        <taxon>Strongylocentrotus</taxon>
    </lineage>
</organism>
<reference evidence="6" key="2">
    <citation type="submission" date="2021-01" db="UniProtKB">
        <authorList>
            <consortium name="EnsemblMetazoa"/>
        </authorList>
    </citation>
    <scope>IDENTIFICATION</scope>
</reference>
<dbReference type="GeneID" id="589108"/>
<dbReference type="PANTHER" id="PTHR14952:SF9">
    <property type="entry name" value="EF-HAND DOMAIN-CONTAINING PROTEIN"/>
    <property type="match status" value="1"/>
</dbReference>
<dbReference type="Gene3D" id="1.20.890.10">
    <property type="entry name" value="cAMP-dependent protein kinase regulatory subunit, dimerization-anchoring domain"/>
    <property type="match status" value="1"/>
</dbReference>
<keyword evidence="3" id="KW-0969">Cilium</keyword>
<name>A0A7M7TH85_STRPU</name>
<accession>A0A7M7TH85</accession>
<dbReference type="AlphaFoldDB" id="A0A7M7TH85"/>
<dbReference type="Proteomes" id="UP000007110">
    <property type="component" value="Unassembled WGS sequence"/>
</dbReference>
<keyword evidence="2" id="KW-0282">Flagellum</keyword>